<reference evidence="8" key="1">
    <citation type="journal article" date="2021" name="Front. Microbiol.">
        <title>Comprehensive Comparative Genomics and Phenotyping of Methylobacterium Species.</title>
        <authorList>
            <person name="Alessa O."/>
            <person name="Ogura Y."/>
            <person name="Fujitani Y."/>
            <person name="Takami H."/>
            <person name="Hayashi T."/>
            <person name="Sahin N."/>
            <person name="Tani A."/>
        </authorList>
    </citation>
    <scope>NUCLEOTIDE SEQUENCE</scope>
    <source>
        <strain evidence="8">KCTC 52305</strain>
    </source>
</reference>
<reference evidence="8" key="2">
    <citation type="submission" date="2021-08" db="EMBL/GenBank/DDBJ databases">
        <authorList>
            <person name="Tani A."/>
            <person name="Ola A."/>
            <person name="Ogura Y."/>
            <person name="Katsura K."/>
            <person name="Hayashi T."/>
        </authorList>
    </citation>
    <scope>NUCLEOTIDE SEQUENCE</scope>
    <source>
        <strain evidence="8">KCTC 52305</strain>
    </source>
</reference>
<dbReference type="InterPro" id="IPR036661">
    <property type="entry name" value="Luciferase-like_sf"/>
</dbReference>
<gene>
    <name evidence="8" type="primary">ntaA_7</name>
    <name evidence="8" type="ORF">OPKNFCMD_6485</name>
</gene>
<dbReference type="InterPro" id="IPR011251">
    <property type="entry name" value="Luciferase-like_dom"/>
</dbReference>
<evidence type="ECO:0000256" key="3">
    <source>
        <dbReference type="ARBA" id="ARBA00023002"/>
    </source>
</evidence>
<evidence type="ECO:0000256" key="6">
    <source>
        <dbReference type="SAM" id="MobiDB-lite"/>
    </source>
</evidence>
<feature type="domain" description="Luciferase-like" evidence="7">
    <location>
        <begin position="39"/>
        <end position="387"/>
    </location>
</feature>
<dbReference type="SUPFAM" id="SSF51679">
    <property type="entry name" value="Bacterial luciferase-like"/>
    <property type="match status" value="1"/>
</dbReference>
<comment type="caution">
    <text evidence="8">The sequence shown here is derived from an EMBL/GenBank/DDBJ whole genome shotgun (WGS) entry which is preliminary data.</text>
</comment>
<evidence type="ECO:0000256" key="5">
    <source>
        <dbReference type="ARBA" id="ARBA00033748"/>
    </source>
</evidence>
<keyword evidence="4 8" id="KW-0503">Monooxygenase</keyword>
<evidence type="ECO:0000313" key="8">
    <source>
        <dbReference type="EMBL" id="GJD53708.1"/>
    </source>
</evidence>
<sequence length="457" mass="49295">MTVSMGSRPQLHLNLNFLNAGTFASAWRWPASRPHDFADVGFYVRIAQIAERATFDAVFLADVPALSDRPEFRPFNALEPTIVLASIAAATSRIGLIATASSSFNEPYNVARRFASLDHVSHGRAGLNVVTTADPAVAGNFGAQVRADHAARYRRGAEFTSLVKALWDSWDDDALVGDRDGARFLDPSRLHPPDWRGEHFTVLGALNVPRPPQGQPVLVQAGGSDDGKALAAAHADAVFSVAHTLEDAVAYARDLRARAAAHGRDPDGILIFPGLVTVIGSTEEEARRREEALWDLVPLEYGLRRLAGILGVDPARLRLDAPLPADLALPRDGMQTFFKGAVSLAARGGLTVRELIRAQGGGTGHRIIVGTPETVADDIARWFRSGAVAGFNIMPDVIADGFPAFADAVVPLLRRKGLFRHAYEGATLRDHLGLPRPARRPHAAPLRPEPLLEDIQP</sequence>
<dbReference type="PIRSF" id="PIRSF000337">
    <property type="entry name" value="NTA_MOA"/>
    <property type="match status" value="1"/>
</dbReference>
<dbReference type="EMBL" id="BPQH01000035">
    <property type="protein sequence ID" value="GJD53708.1"/>
    <property type="molecule type" value="Genomic_DNA"/>
</dbReference>
<comment type="similarity">
    <text evidence="5">Belongs to the NtaA/SnaA/DszA monooxygenase family.</text>
</comment>
<dbReference type="Gene3D" id="3.20.20.30">
    <property type="entry name" value="Luciferase-like domain"/>
    <property type="match status" value="1"/>
</dbReference>
<dbReference type="PANTHER" id="PTHR30011">
    <property type="entry name" value="ALKANESULFONATE MONOOXYGENASE-RELATED"/>
    <property type="match status" value="1"/>
</dbReference>
<protein>
    <submittedName>
        <fullName evidence="8">Nitrilotriacetate monooxygenase component A</fullName>
    </submittedName>
</protein>
<dbReference type="CDD" id="cd01095">
    <property type="entry name" value="Nitrilotriacetate_monoxgenase"/>
    <property type="match status" value="1"/>
</dbReference>
<dbReference type="PANTHER" id="PTHR30011:SF16">
    <property type="entry name" value="C2H2 FINGER DOMAIN TRANSCRIPTION FACTOR (EUROFUNG)-RELATED"/>
    <property type="match status" value="1"/>
</dbReference>
<proteinExistence type="inferred from homology"/>
<organism evidence="8 9">
    <name type="scientific">Methylobacterium crusticola</name>
    <dbReference type="NCBI Taxonomy" id="1697972"/>
    <lineage>
        <taxon>Bacteria</taxon>
        <taxon>Pseudomonadati</taxon>
        <taxon>Pseudomonadota</taxon>
        <taxon>Alphaproteobacteria</taxon>
        <taxon>Hyphomicrobiales</taxon>
        <taxon>Methylobacteriaceae</taxon>
        <taxon>Methylobacterium</taxon>
    </lineage>
</organism>
<dbReference type="InterPro" id="IPR016215">
    <property type="entry name" value="NTA_MOA"/>
</dbReference>
<keyword evidence="1" id="KW-0285">Flavoprotein</keyword>
<keyword evidence="3" id="KW-0560">Oxidoreductase</keyword>
<dbReference type="Proteomes" id="UP001055167">
    <property type="component" value="Unassembled WGS sequence"/>
</dbReference>
<evidence type="ECO:0000256" key="4">
    <source>
        <dbReference type="ARBA" id="ARBA00023033"/>
    </source>
</evidence>
<feature type="region of interest" description="Disordered" evidence="6">
    <location>
        <begin position="434"/>
        <end position="457"/>
    </location>
</feature>
<dbReference type="NCBIfam" id="TIGR03860">
    <property type="entry name" value="FMN_nitrolo"/>
    <property type="match status" value="1"/>
</dbReference>
<evidence type="ECO:0000313" key="9">
    <source>
        <dbReference type="Proteomes" id="UP001055167"/>
    </source>
</evidence>
<name>A0ABQ4R7L1_9HYPH</name>
<keyword evidence="2" id="KW-0288">FMN</keyword>
<accession>A0ABQ4R7L1</accession>
<evidence type="ECO:0000256" key="1">
    <source>
        <dbReference type="ARBA" id="ARBA00022630"/>
    </source>
</evidence>
<evidence type="ECO:0000256" key="2">
    <source>
        <dbReference type="ARBA" id="ARBA00022643"/>
    </source>
</evidence>
<dbReference type="GO" id="GO:0004497">
    <property type="term" value="F:monooxygenase activity"/>
    <property type="evidence" value="ECO:0007669"/>
    <property type="project" value="UniProtKB-KW"/>
</dbReference>
<dbReference type="InterPro" id="IPR051260">
    <property type="entry name" value="Diverse_substr_monoxygenases"/>
</dbReference>
<evidence type="ECO:0000259" key="7">
    <source>
        <dbReference type="Pfam" id="PF00296"/>
    </source>
</evidence>
<keyword evidence="9" id="KW-1185">Reference proteome</keyword>
<dbReference type="Pfam" id="PF00296">
    <property type="entry name" value="Bac_luciferase"/>
    <property type="match status" value="1"/>
</dbReference>